<protein>
    <submittedName>
        <fullName evidence="3">RINT1-like protein</fullName>
    </submittedName>
</protein>
<evidence type="ECO:0000256" key="1">
    <source>
        <dbReference type="ARBA" id="ARBA00061158"/>
    </source>
</evidence>
<dbReference type="STRING" id="224129.A0A1W4XLI5"/>
<dbReference type="KEGG" id="apln:108742506"/>
<dbReference type="Proteomes" id="UP000192223">
    <property type="component" value="Unplaced"/>
</dbReference>
<dbReference type="GO" id="GO:0060628">
    <property type="term" value="P:regulation of ER to Golgi vesicle-mediated transport"/>
    <property type="evidence" value="ECO:0007669"/>
    <property type="project" value="TreeGrafter"/>
</dbReference>
<dbReference type="GO" id="GO:0006888">
    <property type="term" value="P:endoplasmic reticulum to Golgi vesicle-mediated transport"/>
    <property type="evidence" value="ECO:0007669"/>
    <property type="project" value="InterPro"/>
</dbReference>
<dbReference type="PANTHER" id="PTHR13520:SF0">
    <property type="entry name" value="RAD50-INTERACTING PROTEIN 1"/>
    <property type="match status" value="1"/>
</dbReference>
<comment type="similarity">
    <text evidence="1">Belongs to the RINT1 family.</text>
</comment>
<dbReference type="FunCoup" id="A0A1W4XLI5">
    <property type="interactions" value="2637"/>
</dbReference>
<dbReference type="InterPro" id="IPR007528">
    <property type="entry name" value="RINT1_Tip20"/>
</dbReference>
<dbReference type="FunFam" id="1.20.58.670:FF:000003">
    <property type="entry name" value="RAD50-interacting protein 1"/>
    <property type="match status" value="1"/>
</dbReference>
<evidence type="ECO:0000313" key="2">
    <source>
        <dbReference type="Proteomes" id="UP000192223"/>
    </source>
</evidence>
<name>A0A1W4XLI5_AGRPL</name>
<dbReference type="OrthoDB" id="2189254at2759"/>
<dbReference type="PANTHER" id="PTHR13520">
    <property type="entry name" value="RAD50-INTERACTING PROTEIN 1 RINT-1"/>
    <property type="match status" value="1"/>
</dbReference>
<dbReference type="Gene3D" id="1.20.58.670">
    <property type="entry name" value="Dsl1p vesicle tethering complex, Tip20p subunit, domain D"/>
    <property type="match status" value="1"/>
</dbReference>
<gene>
    <name evidence="3" type="primary">LOC108742506</name>
</gene>
<reference evidence="3" key="1">
    <citation type="submission" date="2025-08" db="UniProtKB">
        <authorList>
            <consortium name="RefSeq"/>
        </authorList>
    </citation>
    <scope>IDENTIFICATION</scope>
    <source>
        <tissue evidence="3">Entire body</tissue>
    </source>
</reference>
<dbReference type="GO" id="GO:0006890">
    <property type="term" value="P:retrograde vesicle-mediated transport, Golgi to endoplasmic reticulum"/>
    <property type="evidence" value="ECO:0007669"/>
    <property type="project" value="InterPro"/>
</dbReference>
<dbReference type="AlphaFoldDB" id="A0A1W4XLI5"/>
<dbReference type="GeneID" id="108742506"/>
<organism evidence="2 3">
    <name type="scientific">Agrilus planipennis</name>
    <name type="common">Emerald ash borer</name>
    <name type="synonym">Agrilus marcopoli</name>
    <dbReference type="NCBI Taxonomy" id="224129"/>
    <lineage>
        <taxon>Eukaryota</taxon>
        <taxon>Metazoa</taxon>
        <taxon>Ecdysozoa</taxon>
        <taxon>Arthropoda</taxon>
        <taxon>Hexapoda</taxon>
        <taxon>Insecta</taxon>
        <taxon>Pterygota</taxon>
        <taxon>Neoptera</taxon>
        <taxon>Endopterygota</taxon>
        <taxon>Coleoptera</taxon>
        <taxon>Polyphaga</taxon>
        <taxon>Elateriformia</taxon>
        <taxon>Buprestoidea</taxon>
        <taxon>Buprestidae</taxon>
        <taxon>Agrilinae</taxon>
        <taxon>Agrilus</taxon>
    </lineage>
</organism>
<proteinExistence type="inferred from homology"/>
<dbReference type="PROSITE" id="PS51386">
    <property type="entry name" value="RINT1_TIP20"/>
    <property type="match status" value="1"/>
</dbReference>
<dbReference type="GO" id="GO:0070939">
    <property type="term" value="C:Dsl1/NZR complex"/>
    <property type="evidence" value="ECO:0007669"/>
    <property type="project" value="InterPro"/>
</dbReference>
<evidence type="ECO:0000313" key="3">
    <source>
        <dbReference type="RefSeq" id="XP_018333250.2"/>
    </source>
</evidence>
<accession>A0A1W4XLI5</accession>
<sequence>MAHIHKDVLKNFYKGFSDDLRDPERCRQLQKKYQKKVACLREEIDLNNDSSSIAQSVRNIESNTEKIKTVLEEAETVTNVLDQYLEKFREPVAYFESNLDKLNRLECTLQYYKVLERIEQLNVALQKEMAKKDDEQCATIYANLCEINRHLYNSTARNLREHLKEVILHWHNILKEKFTKDLEEVLKTVKWPFVNVNLSLQEPSQNNINKLQIVVEYLLQIQPPEEIKIGEEKSGILSDFMPLCLPLELMSSPLRKRFLYHFYGPRKTNRVDKPEWYFTQILTWIRDHSEFVEKWIQPVADRMGMHYIDTKIELMRGLIQLAVEKLNSDLPTLQYDDFTFSHSIDEALGFDKELRESYGYPPIQPGILCVLTQPQIFVKWLSMEKKYATEKMDLMLSPNSPEAFESILTDIDDFKVTTCADMFITLLQTMTDRYELLPQPGHRLQFLELQLELLDDFRVRLLQLVHAEEGNIVESRVPMIVNTLFYIENVLIDWGSMLHFLNLFYYKNQLKDAECMNNSVDFCDANEENVLTEVDTDSVFADTLSLYRHMRIDLICNISESVFMECRARSRDYRHEAWGSITKYKDIRSFSLTPSACPIFEILAIRLHQLQKKLTSKLFAATWKNLAKKLDEFFFDELVMENRFNEGGALQLKYDITRNLFPLFSQYTNSPEIYFWRMEETCSLLNLSKGSALLLRETLIALEGATGVEDQRPQALKEVGVINFPPRKVIEILNRRTDITINRLNTID</sequence>
<keyword evidence="2" id="KW-1185">Reference proteome</keyword>
<dbReference type="Pfam" id="PF04437">
    <property type="entry name" value="RINT1_TIP1"/>
    <property type="match status" value="1"/>
</dbReference>
<dbReference type="InParanoid" id="A0A1W4XLI5"/>
<dbReference type="InterPro" id="IPR042044">
    <property type="entry name" value="EXOC6PINT-1/Sec15/Tip20_C_dom2"/>
</dbReference>
<dbReference type="RefSeq" id="XP_018333250.2">
    <property type="nucleotide sequence ID" value="XM_018477748.2"/>
</dbReference>